<evidence type="ECO:0000256" key="4">
    <source>
        <dbReference type="ARBA" id="ARBA00023242"/>
    </source>
</evidence>
<dbReference type="Gramene" id="Psat06G0179200-T1">
    <property type="protein sequence ID" value="KAI5395328.1"/>
    <property type="gene ID" value="KIW84_061792"/>
</dbReference>
<keyword evidence="3" id="KW-0804">Transcription</keyword>
<dbReference type="InterPro" id="IPR011598">
    <property type="entry name" value="bHLH_dom"/>
</dbReference>
<dbReference type="SMART" id="SM00353">
    <property type="entry name" value="HLH"/>
    <property type="match status" value="1"/>
</dbReference>
<dbReference type="InterPro" id="IPR036638">
    <property type="entry name" value="HLH_DNA-bd_sf"/>
</dbReference>
<dbReference type="Pfam" id="PF00010">
    <property type="entry name" value="HLH"/>
    <property type="match status" value="1"/>
</dbReference>
<dbReference type="InterPro" id="IPR047265">
    <property type="entry name" value="PIF1-like_bHLH"/>
</dbReference>
<sequence length="592" mass="66063">MYFIYLFSGSVQSESKMNHCVPDFDIQIDEYEENPVLLSKKPSTARNNEIMELLWQNGSVVMHNQSHRQSKKPPSPVTNTGNQVMPDHREIRSSDVENFNINQHLFMQEDEMASWLFDSINEDPLINTETLFHPSTGVIPDYVVPPEELLPQPRPTASRPPIHPAATEKEDQVLNGKHNNFAYFANHSNASMEPSMSSSSVIPARPEMTMVDSCDTPIMTEMTYKASKLSETIRSTAYTECVSVSTAGKATAYTGCGTVSKAGKDAAATATINGVRETPMLNITMTSSHNCSSGSVDPIQRKLELERKGKDRVSDKSKFQSQSQSEEGKKEGKKQVRGSTSTKRSRAAEVHNLSERKRRDRINEKMKALQELIPRCNKSDKASMLDEAIEYLKSLQLQVQMMSMGCGMGPMMYPGIQQYMPSMGMRMGMGMGMGMGMSLGMEMGMNRPLMPFSNILPPSSPLPTTTTEATPYGPRFPMPPFHMPQPHVPAVPESSDNPLNSLGTLLPDQSRIPNTNFTDPYQQILTPHQVQQFMQGTNQQNVNRPGNSGGQDNPEKHRAEKDNYHLRWICVHCRIDYPASRYHSSCHGGITC</sequence>
<dbReference type="GO" id="GO:0005634">
    <property type="term" value="C:nucleus"/>
    <property type="evidence" value="ECO:0007669"/>
    <property type="project" value="UniProtKB-SubCell"/>
</dbReference>
<keyword evidence="2" id="KW-0805">Transcription regulation</keyword>
<keyword evidence="8" id="KW-1185">Reference proteome</keyword>
<name>A0A9D4W5H4_PEA</name>
<accession>A0A9D4W5H4</accession>
<feature type="compositionally biased region" description="Basic and acidic residues" evidence="5">
    <location>
        <begin position="306"/>
        <end position="318"/>
    </location>
</feature>
<evidence type="ECO:0000256" key="3">
    <source>
        <dbReference type="ARBA" id="ARBA00023163"/>
    </source>
</evidence>
<comment type="subcellular location">
    <subcellularLocation>
        <location evidence="1">Nucleus</location>
    </subcellularLocation>
</comment>
<proteinExistence type="predicted"/>
<evidence type="ECO:0000256" key="2">
    <source>
        <dbReference type="ARBA" id="ARBA00023015"/>
    </source>
</evidence>
<feature type="region of interest" description="Disordered" evidence="5">
    <location>
        <begin position="306"/>
        <end position="360"/>
    </location>
</feature>
<dbReference type="PANTHER" id="PTHR46807">
    <property type="entry name" value="TRANSCRIPTION FACTOR PIF3"/>
    <property type="match status" value="1"/>
</dbReference>
<protein>
    <recommendedName>
        <fullName evidence="6">BHLH domain-containing protein</fullName>
    </recommendedName>
</protein>
<dbReference type="AlphaFoldDB" id="A0A9D4W5H4"/>
<dbReference type="InterPro" id="IPR044273">
    <property type="entry name" value="PIF3-like"/>
</dbReference>
<evidence type="ECO:0000259" key="6">
    <source>
        <dbReference type="PROSITE" id="PS50888"/>
    </source>
</evidence>
<dbReference type="PROSITE" id="PS50888">
    <property type="entry name" value="BHLH"/>
    <property type="match status" value="1"/>
</dbReference>
<gene>
    <name evidence="7" type="ORF">KIW84_061792</name>
</gene>
<dbReference type="GO" id="GO:0003700">
    <property type="term" value="F:DNA-binding transcription factor activity"/>
    <property type="evidence" value="ECO:0007669"/>
    <property type="project" value="InterPro"/>
</dbReference>
<dbReference type="GO" id="GO:0046983">
    <property type="term" value="F:protein dimerization activity"/>
    <property type="evidence" value="ECO:0007669"/>
    <property type="project" value="InterPro"/>
</dbReference>
<organism evidence="7 8">
    <name type="scientific">Pisum sativum</name>
    <name type="common">Garden pea</name>
    <name type="synonym">Lathyrus oleraceus</name>
    <dbReference type="NCBI Taxonomy" id="3888"/>
    <lineage>
        <taxon>Eukaryota</taxon>
        <taxon>Viridiplantae</taxon>
        <taxon>Streptophyta</taxon>
        <taxon>Embryophyta</taxon>
        <taxon>Tracheophyta</taxon>
        <taxon>Spermatophyta</taxon>
        <taxon>Magnoliopsida</taxon>
        <taxon>eudicotyledons</taxon>
        <taxon>Gunneridae</taxon>
        <taxon>Pentapetalae</taxon>
        <taxon>rosids</taxon>
        <taxon>fabids</taxon>
        <taxon>Fabales</taxon>
        <taxon>Fabaceae</taxon>
        <taxon>Papilionoideae</taxon>
        <taxon>50 kb inversion clade</taxon>
        <taxon>NPAAA clade</taxon>
        <taxon>Hologalegina</taxon>
        <taxon>IRL clade</taxon>
        <taxon>Fabeae</taxon>
        <taxon>Lathyrus</taxon>
    </lineage>
</organism>
<feature type="domain" description="BHLH" evidence="6">
    <location>
        <begin position="346"/>
        <end position="395"/>
    </location>
</feature>
<dbReference type="Gene3D" id="4.10.280.10">
    <property type="entry name" value="Helix-loop-helix DNA-binding domain"/>
    <property type="match status" value="1"/>
</dbReference>
<evidence type="ECO:0000313" key="7">
    <source>
        <dbReference type="EMBL" id="KAI5395328.1"/>
    </source>
</evidence>
<evidence type="ECO:0000313" key="8">
    <source>
        <dbReference type="Proteomes" id="UP001058974"/>
    </source>
</evidence>
<dbReference type="FunFam" id="4.10.280.10:FF:000004">
    <property type="entry name" value="Basic helix-loop-helix transcription factor"/>
    <property type="match status" value="1"/>
</dbReference>
<feature type="compositionally biased region" description="Basic and acidic residues" evidence="5">
    <location>
        <begin position="346"/>
        <end position="360"/>
    </location>
</feature>
<dbReference type="PANTHER" id="PTHR46807:SF8">
    <property type="entry name" value="TRANSCRIPTION FACTOR PIF1-LIKE ISOFORM X2"/>
    <property type="match status" value="1"/>
</dbReference>
<dbReference type="EMBL" id="JAMSHJ010000006">
    <property type="protein sequence ID" value="KAI5395328.1"/>
    <property type="molecule type" value="Genomic_DNA"/>
</dbReference>
<evidence type="ECO:0000256" key="5">
    <source>
        <dbReference type="SAM" id="MobiDB-lite"/>
    </source>
</evidence>
<keyword evidence="4" id="KW-0539">Nucleus</keyword>
<feature type="region of interest" description="Disordered" evidence="5">
    <location>
        <begin position="62"/>
        <end position="82"/>
    </location>
</feature>
<dbReference type="GO" id="GO:0010017">
    <property type="term" value="P:red or far-red light signaling pathway"/>
    <property type="evidence" value="ECO:0007669"/>
    <property type="project" value="UniProtKB-ARBA"/>
</dbReference>
<reference evidence="7 8" key="1">
    <citation type="journal article" date="2022" name="Nat. Genet.">
        <title>Improved pea reference genome and pan-genome highlight genomic features and evolutionary characteristics.</title>
        <authorList>
            <person name="Yang T."/>
            <person name="Liu R."/>
            <person name="Luo Y."/>
            <person name="Hu S."/>
            <person name="Wang D."/>
            <person name="Wang C."/>
            <person name="Pandey M.K."/>
            <person name="Ge S."/>
            <person name="Xu Q."/>
            <person name="Li N."/>
            <person name="Li G."/>
            <person name="Huang Y."/>
            <person name="Saxena R.K."/>
            <person name="Ji Y."/>
            <person name="Li M."/>
            <person name="Yan X."/>
            <person name="He Y."/>
            <person name="Liu Y."/>
            <person name="Wang X."/>
            <person name="Xiang C."/>
            <person name="Varshney R.K."/>
            <person name="Ding H."/>
            <person name="Gao S."/>
            <person name="Zong X."/>
        </authorList>
    </citation>
    <scope>NUCLEOTIDE SEQUENCE [LARGE SCALE GENOMIC DNA]</scope>
    <source>
        <strain evidence="7 8">cv. Zhongwan 6</strain>
    </source>
</reference>
<comment type="caution">
    <text evidence="7">The sequence shown here is derived from an EMBL/GenBank/DDBJ whole genome shotgun (WGS) entry which is preliminary data.</text>
</comment>
<dbReference type="Proteomes" id="UP001058974">
    <property type="component" value="Chromosome 6"/>
</dbReference>
<dbReference type="CDD" id="cd11445">
    <property type="entry name" value="bHLH_AtPIF_like"/>
    <property type="match status" value="1"/>
</dbReference>
<evidence type="ECO:0000256" key="1">
    <source>
        <dbReference type="ARBA" id="ARBA00004123"/>
    </source>
</evidence>
<dbReference type="SUPFAM" id="SSF47459">
    <property type="entry name" value="HLH, helix-loop-helix DNA-binding domain"/>
    <property type="match status" value="1"/>
</dbReference>